<dbReference type="GO" id="GO:0003677">
    <property type="term" value="F:DNA binding"/>
    <property type="evidence" value="ECO:0007669"/>
    <property type="project" value="UniProtKB-KW"/>
</dbReference>
<keyword evidence="7" id="KW-1185">Reference proteome</keyword>
<evidence type="ECO:0000256" key="3">
    <source>
        <dbReference type="ARBA" id="ARBA00022578"/>
    </source>
</evidence>
<evidence type="ECO:0000313" key="6">
    <source>
        <dbReference type="EMBL" id="TPG41480.1"/>
    </source>
</evidence>
<dbReference type="GO" id="GO:0004803">
    <property type="term" value="F:transposase activity"/>
    <property type="evidence" value="ECO:0007669"/>
    <property type="project" value="InterPro"/>
</dbReference>
<reference evidence="6 7" key="1">
    <citation type="journal article" date="2019" name="Environ. Microbiol.">
        <title>Species interactions and distinct microbial communities in high Arctic permafrost affected cryosols are associated with the CH4 and CO2 gas fluxes.</title>
        <authorList>
            <person name="Altshuler I."/>
            <person name="Hamel J."/>
            <person name="Turney S."/>
            <person name="Magnuson E."/>
            <person name="Levesque R."/>
            <person name="Greer C."/>
            <person name="Whyte L.G."/>
        </authorList>
    </citation>
    <scope>NUCLEOTIDE SEQUENCE [LARGE SCALE GENOMIC DNA]</scope>
    <source>
        <strain evidence="6 7">S9.3B</strain>
    </source>
</reference>
<dbReference type="GO" id="GO:0006313">
    <property type="term" value="P:DNA transposition"/>
    <property type="evidence" value="ECO:0007669"/>
    <property type="project" value="InterPro"/>
</dbReference>
<dbReference type="OrthoDB" id="165209at2"/>
<evidence type="ECO:0000256" key="5">
    <source>
        <dbReference type="ARBA" id="ARBA00023172"/>
    </source>
</evidence>
<evidence type="ECO:0000256" key="4">
    <source>
        <dbReference type="ARBA" id="ARBA00023125"/>
    </source>
</evidence>
<dbReference type="EMBL" id="RCZP01000067">
    <property type="protein sequence ID" value="TPG41480.1"/>
    <property type="molecule type" value="Genomic_DNA"/>
</dbReference>
<accession>A0A502EY22</accession>
<proteinExistence type="inferred from homology"/>
<sequence>MAYAASELVISNTCEGFKATVARVLRATWQQGHVHFGRNAAAHAGKTQRRIVSVWIRTA</sequence>
<gene>
    <name evidence="6" type="ORF">EAH89_28765</name>
</gene>
<evidence type="ECO:0000256" key="1">
    <source>
        <dbReference type="ARBA" id="ARBA00002190"/>
    </source>
</evidence>
<comment type="function">
    <text evidence="1">Required for the transposition of the insertion element.</text>
</comment>
<comment type="similarity">
    <text evidence="2">Belongs to the transposase mutator family.</text>
</comment>
<dbReference type="Proteomes" id="UP000317078">
    <property type="component" value="Unassembled WGS sequence"/>
</dbReference>
<keyword evidence="3" id="KW-0815">Transposition</keyword>
<dbReference type="InterPro" id="IPR001207">
    <property type="entry name" value="Transposase_mutator"/>
</dbReference>
<comment type="caution">
    <text evidence="6">The sequence shown here is derived from an EMBL/GenBank/DDBJ whole genome shotgun (WGS) entry which is preliminary data.</text>
</comment>
<protein>
    <submittedName>
        <fullName evidence="6">Uncharacterized protein</fullName>
    </submittedName>
</protein>
<dbReference type="AlphaFoldDB" id="A0A502EY22"/>
<keyword evidence="4" id="KW-0238">DNA-binding</keyword>
<evidence type="ECO:0000256" key="2">
    <source>
        <dbReference type="ARBA" id="ARBA00010961"/>
    </source>
</evidence>
<keyword evidence="5" id="KW-0233">DNA recombination</keyword>
<organism evidence="6 7">
    <name type="scientific">Muricoccus nepalensis</name>
    <dbReference type="NCBI Taxonomy" id="1854500"/>
    <lineage>
        <taxon>Bacteria</taxon>
        <taxon>Pseudomonadati</taxon>
        <taxon>Pseudomonadota</taxon>
        <taxon>Alphaproteobacteria</taxon>
        <taxon>Acetobacterales</taxon>
        <taxon>Roseomonadaceae</taxon>
        <taxon>Muricoccus</taxon>
    </lineage>
</organism>
<dbReference type="Pfam" id="PF00872">
    <property type="entry name" value="Transposase_mut"/>
    <property type="match status" value="1"/>
</dbReference>
<name>A0A502EY22_9PROT</name>
<evidence type="ECO:0000313" key="7">
    <source>
        <dbReference type="Proteomes" id="UP000317078"/>
    </source>
</evidence>